<dbReference type="AlphaFoldDB" id="A0A1G9TLR1"/>
<keyword evidence="3" id="KW-1185">Reference proteome</keyword>
<dbReference type="EMBL" id="FNHH01000013">
    <property type="protein sequence ID" value="SDM48677.1"/>
    <property type="molecule type" value="Genomic_DNA"/>
</dbReference>
<keyword evidence="1" id="KW-1133">Transmembrane helix</keyword>
<dbReference type="PANTHER" id="PTHR37947:SF1">
    <property type="entry name" value="BLL2462 PROTEIN"/>
    <property type="match status" value="1"/>
</dbReference>
<dbReference type="Proteomes" id="UP000199226">
    <property type="component" value="Unassembled WGS sequence"/>
</dbReference>
<keyword evidence="1" id="KW-0472">Membrane</keyword>
<evidence type="ECO:0000313" key="3">
    <source>
        <dbReference type="Proteomes" id="UP000199226"/>
    </source>
</evidence>
<evidence type="ECO:0008006" key="4">
    <source>
        <dbReference type="Google" id="ProtNLM"/>
    </source>
</evidence>
<feature type="transmembrane region" description="Helical" evidence="1">
    <location>
        <begin position="45"/>
        <end position="66"/>
    </location>
</feature>
<keyword evidence="1" id="KW-0812">Transmembrane</keyword>
<dbReference type="PANTHER" id="PTHR37947">
    <property type="entry name" value="BLL2462 PROTEIN"/>
    <property type="match status" value="1"/>
</dbReference>
<proteinExistence type="predicted"/>
<evidence type="ECO:0000313" key="2">
    <source>
        <dbReference type="EMBL" id="SDM48677.1"/>
    </source>
</evidence>
<feature type="transmembrane region" description="Helical" evidence="1">
    <location>
        <begin position="12"/>
        <end position="33"/>
    </location>
</feature>
<dbReference type="STRING" id="990371.SAMN05421813_11373"/>
<evidence type="ECO:0000256" key="1">
    <source>
        <dbReference type="SAM" id="Phobius"/>
    </source>
</evidence>
<reference evidence="3" key="1">
    <citation type="submission" date="2016-10" db="EMBL/GenBank/DDBJ databases">
        <authorList>
            <person name="Varghese N."/>
            <person name="Submissions S."/>
        </authorList>
    </citation>
    <scope>NUCLEOTIDE SEQUENCE [LARGE SCALE GENOMIC DNA]</scope>
    <source>
        <strain evidence="3">DSM 24536</strain>
    </source>
</reference>
<accession>A0A1G9TLR1</accession>
<organism evidence="2 3">
    <name type="scientific">Daejeonella rubra</name>
    <dbReference type="NCBI Taxonomy" id="990371"/>
    <lineage>
        <taxon>Bacteria</taxon>
        <taxon>Pseudomonadati</taxon>
        <taxon>Bacteroidota</taxon>
        <taxon>Sphingobacteriia</taxon>
        <taxon>Sphingobacteriales</taxon>
        <taxon>Sphingobacteriaceae</taxon>
        <taxon>Daejeonella</taxon>
    </lineage>
</organism>
<protein>
    <recommendedName>
        <fullName evidence="4">VWA domain-containing protein</fullName>
    </recommendedName>
</protein>
<gene>
    <name evidence="2" type="ORF">SAMN05421813_11373</name>
</gene>
<name>A0A1G9TLR1_9SPHI</name>
<sequence>MPLLFQLQFTNLSFFWLLGCLALGIAYAFVLYGSSNNLNKSLKKLLFGLRAIIITLIAFLLFAPLIKTIDRSVEKPLILIAQDNSSSILISKTADFNQQRYIEQVRELEKDLSSDYEVRTFNFDSKVKNGLDLKFDGPLTDISSLFKLIDDQFSNRNIGALILGTDGIYNRGANPQYESKNLRAPIYTIALGDTIAKRDLLIANVNYNAISYLDNDFQIEISLEAYQAKGSSSVLTVSSSAGIVYSKPVSINSDEFRQSIILTLPADRKGIQQYSIRLAPIARELSTVNNTQTIFVEVIDGKQKILILANSPHPDITALKQSVETNKNYSVKVKLAADLLKTDIQEAGLIILHQLPSVGNNAQDILLQSADKPLLYILGSQSNIPAFVSSQSLLGITSSGVMQEATAVLKSDFYAFTLSDPNKLKISNFGPLLSPFGNYGLKGPGSVLISQQIGKLPTERPLLVFGEDNQRRIGVLTGEGLWKWRLEDFQENANHDATNELIQKTVQYLSTREDKRKFRVYTSKNAFDENEQVVLNAELYNDAFELVNTPDVNISMKSKSGKAFSFIFSRTSNSYLLNAGILPAGEYSYTAKTELGKASYQVEGQFIVSEQQTEFKRSLANHQLLFAMAEQNGGKMLFPDQLKDLPGMIRANETVKTVSYEDRKYEELINIKFIFFLIVALLSLEWFSRKRNGEV</sequence>
<dbReference type="RefSeq" id="WP_090704698.1">
    <property type="nucleotide sequence ID" value="NZ_FNHH01000013.1"/>
</dbReference>
<dbReference type="OrthoDB" id="9763076at2"/>